<reference evidence="10" key="1">
    <citation type="submission" date="2021-06" db="EMBL/GenBank/DDBJ databases">
        <authorList>
            <person name="Kallberg Y."/>
            <person name="Tangrot J."/>
            <person name="Rosling A."/>
        </authorList>
    </citation>
    <scope>NUCLEOTIDE SEQUENCE</scope>
    <source>
        <strain evidence="10">BR232B</strain>
    </source>
</reference>
<keyword evidence="5 9" id="KW-0243">Dynein</keyword>
<dbReference type="PANTHER" id="PTHR11886">
    <property type="entry name" value="DYNEIN LIGHT CHAIN"/>
    <property type="match status" value="1"/>
</dbReference>
<dbReference type="SMART" id="SM01375">
    <property type="entry name" value="Dynein_light"/>
    <property type="match status" value="1"/>
</dbReference>
<keyword evidence="4 9" id="KW-0493">Microtubule</keyword>
<organism evidence="10 11">
    <name type="scientific">Paraglomus brasilianum</name>
    <dbReference type="NCBI Taxonomy" id="144538"/>
    <lineage>
        <taxon>Eukaryota</taxon>
        <taxon>Fungi</taxon>
        <taxon>Fungi incertae sedis</taxon>
        <taxon>Mucoromycota</taxon>
        <taxon>Glomeromycotina</taxon>
        <taxon>Glomeromycetes</taxon>
        <taxon>Paraglomerales</taxon>
        <taxon>Paraglomeraceae</taxon>
        <taxon>Paraglomus</taxon>
    </lineage>
</organism>
<dbReference type="Gene3D" id="3.30.740.10">
    <property type="entry name" value="Protein Inhibitor Of Neuronal Nitric Oxide Synthase"/>
    <property type="match status" value="1"/>
</dbReference>
<comment type="similarity">
    <text evidence="2 9">Belongs to the dynein light chain family.</text>
</comment>
<sequence>MSVSSTPMADNNKPVIKNVDMTEEMQQEAVEVARIALEKYPIEKDIAAYIKREFDKKHGSTWHCIVGRNFGSYVTHETKHFIYFYLGQMAVLLFKSG</sequence>
<dbReference type="OrthoDB" id="10033309at2759"/>
<proteinExistence type="inferred from homology"/>
<evidence type="ECO:0000313" key="10">
    <source>
        <dbReference type="EMBL" id="CAG8620445.1"/>
    </source>
</evidence>
<name>A0A9N9GM40_9GLOM</name>
<keyword evidence="3 9" id="KW-0963">Cytoplasm</keyword>
<comment type="subunit">
    <text evidence="9">Cytoplasmic dynein consists of two catalytic heavy chains (HCs) and a number of non-catalytic subunits which present intermediate chains (ICs), light intermediate chains (LICs) and light chains (LCs).</text>
</comment>
<dbReference type="CDD" id="cd21452">
    <property type="entry name" value="DLC-like_DYNLL1_DYNLL2"/>
    <property type="match status" value="1"/>
</dbReference>
<dbReference type="Pfam" id="PF01221">
    <property type="entry name" value="Dynein_light"/>
    <property type="match status" value="1"/>
</dbReference>
<dbReference type="InterPro" id="IPR001372">
    <property type="entry name" value="Dynein_light_chain_typ-1/2"/>
</dbReference>
<dbReference type="SUPFAM" id="SSF54648">
    <property type="entry name" value="DLC"/>
    <property type="match status" value="1"/>
</dbReference>
<comment type="function">
    <text evidence="9">Acts as one of several non-catalytic accessory components of the cytoplasmic dynein complex that are thought to be involved in linking dynein to cargos and to adapter proteins that regulate dynein function. Cytoplasmic dynein acts as a motor for the intracellular retrograde motility of vesicles and organelles along microtubules. May play a role in changing or maintaining the spatial distribution of cytoskeletal structures.</text>
</comment>
<evidence type="ECO:0000313" key="11">
    <source>
        <dbReference type="Proteomes" id="UP000789739"/>
    </source>
</evidence>
<evidence type="ECO:0000256" key="2">
    <source>
        <dbReference type="ARBA" id="ARBA00010156"/>
    </source>
</evidence>
<dbReference type="EMBL" id="CAJVPI010001609">
    <property type="protein sequence ID" value="CAG8620445.1"/>
    <property type="molecule type" value="Genomic_DNA"/>
</dbReference>
<protein>
    <recommendedName>
        <fullName evidence="9">Dynein light chain</fullName>
    </recommendedName>
</protein>
<evidence type="ECO:0000256" key="8">
    <source>
        <dbReference type="ARBA" id="ARBA00055833"/>
    </source>
</evidence>
<comment type="subcellular location">
    <subcellularLocation>
        <location evidence="1 9">Cytoplasm</location>
        <location evidence="1 9">Cytoskeleton</location>
    </subcellularLocation>
</comment>
<gene>
    <name evidence="10" type="ORF">PBRASI_LOCUS8675</name>
</gene>
<dbReference type="PROSITE" id="PS01239">
    <property type="entry name" value="DYNEIN_LIGHT_1"/>
    <property type="match status" value="1"/>
</dbReference>
<evidence type="ECO:0000256" key="4">
    <source>
        <dbReference type="ARBA" id="ARBA00022701"/>
    </source>
</evidence>
<evidence type="ECO:0000256" key="5">
    <source>
        <dbReference type="ARBA" id="ARBA00023017"/>
    </source>
</evidence>
<evidence type="ECO:0000256" key="1">
    <source>
        <dbReference type="ARBA" id="ARBA00004245"/>
    </source>
</evidence>
<evidence type="ECO:0000256" key="6">
    <source>
        <dbReference type="ARBA" id="ARBA00023175"/>
    </source>
</evidence>
<keyword evidence="7 9" id="KW-0206">Cytoskeleton</keyword>
<dbReference type="GO" id="GO:0045505">
    <property type="term" value="F:dynein intermediate chain binding"/>
    <property type="evidence" value="ECO:0007669"/>
    <property type="project" value="TreeGrafter"/>
</dbReference>
<comment type="caution">
    <text evidence="10">The sequence shown here is derived from an EMBL/GenBank/DDBJ whole genome shotgun (WGS) entry which is preliminary data.</text>
</comment>
<evidence type="ECO:0000256" key="3">
    <source>
        <dbReference type="ARBA" id="ARBA00022490"/>
    </source>
</evidence>
<dbReference type="GO" id="GO:0007017">
    <property type="term" value="P:microtubule-based process"/>
    <property type="evidence" value="ECO:0007669"/>
    <property type="project" value="InterPro"/>
</dbReference>
<dbReference type="PANTHER" id="PTHR11886:SF35">
    <property type="entry name" value="DYNEIN LIGHT CHAIN"/>
    <property type="match status" value="1"/>
</dbReference>
<dbReference type="AlphaFoldDB" id="A0A9N9GM40"/>
<keyword evidence="6 9" id="KW-0505">Motor protein</keyword>
<keyword evidence="9" id="KW-0813">Transport</keyword>
<accession>A0A9N9GM40</accession>
<evidence type="ECO:0000256" key="7">
    <source>
        <dbReference type="ARBA" id="ARBA00023212"/>
    </source>
</evidence>
<dbReference type="InterPro" id="IPR037177">
    <property type="entry name" value="DLC_sf"/>
</dbReference>
<dbReference type="InterPro" id="IPR019763">
    <property type="entry name" value="Dynein_light_1/2_CS"/>
</dbReference>
<comment type="function">
    <text evidence="8">Acts as one of several non-catalytic accessory components of the cytoplasmic dynein complex that are thought to be involved in linking dynein to cargos and to adapter proteins that regulate dynein function. Cytoplasmic dynein 1 acts as a motor for the intracellular retrograde motility of vesicles and organelles along microtubules. May play a role in changing or maintaining the spatial distribution of cytoskeletal structures. Also a component of the nuclear pore complex.</text>
</comment>
<dbReference type="Proteomes" id="UP000789739">
    <property type="component" value="Unassembled WGS sequence"/>
</dbReference>
<dbReference type="GO" id="GO:0005868">
    <property type="term" value="C:cytoplasmic dynein complex"/>
    <property type="evidence" value="ECO:0007669"/>
    <property type="project" value="TreeGrafter"/>
</dbReference>
<dbReference type="FunFam" id="3.30.740.10:FF:000001">
    <property type="entry name" value="Dynein light chain"/>
    <property type="match status" value="1"/>
</dbReference>
<keyword evidence="11" id="KW-1185">Reference proteome</keyword>
<dbReference type="GO" id="GO:0005874">
    <property type="term" value="C:microtubule"/>
    <property type="evidence" value="ECO:0007669"/>
    <property type="project" value="UniProtKB-KW"/>
</dbReference>
<evidence type="ECO:0000256" key="9">
    <source>
        <dbReference type="RuleBase" id="RU365010"/>
    </source>
</evidence>